<gene>
    <name evidence="5" type="ORF">TUM4438_10590</name>
</gene>
<keyword evidence="2" id="KW-0547">Nucleotide-binding</keyword>
<evidence type="ECO:0000259" key="4">
    <source>
        <dbReference type="Pfam" id="PF00437"/>
    </source>
</evidence>
<dbReference type="EMBL" id="BPEY01000012">
    <property type="protein sequence ID" value="GIU42909.1"/>
    <property type="molecule type" value="Genomic_DNA"/>
</dbReference>
<keyword evidence="5" id="KW-0378">Hydrolase</keyword>
<feature type="domain" description="Bacterial type II secretion system protein E" evidence="4">
    <location>
        <begin position="109"/>
        <end position="516"/>
    </location>
</feature>
<evidence type="ECO:0000256" key="3">
    <source>
        <dbReference type="ARBA" id="ARBA00022840"/>
    </source>
</evidence>
<keyword evidence="5" id="KW-0540">Nuclease</keyword>
<evidence type="ECO:0000313" key="5">
    <source>
        <dbReference type="EMBL" id="GIU42909.1"/>
    </source>
</evidence>
<evidence type="ECO:0000256" key="2">
    <source>
        <dbReference type="ARBA" id="ARBA00022741"/>
    </source>
</evidence>
<accession>A0ABQ4P5W4</accession>
<dbReference type="PANTHER" id="PTHR30258">
    <property type="entry name" value="TYPE II SECRETION SYSTEM PROTEIN GSPE-RELATED"/>
    <property type="match status" value="1"/>
</dbReference>
<keyword evidence="3" id="KW-0067">ATP-binding</keyword>
<sequence length="544" mass="60055">MSNAVLSSELLLDAEELSNKDILMDPQLIQLCLDDGSSYVTIEGEVKTSDPKMAPKLDEIVQFVKAMPNMTGKEVRISKTTQEQVDIVIEIMTKSTPQERDESANSELAVFFAAICQTAVNESASDVHIEVYKEQTRFLMRVDGRREVMKRLCNEHSVLHQPRSVGVSLASYMFSTLGGQDIKLRDPANDRFSILLKHPTKGESLFEWRVALIPLNHGVKLTLRCVTSDELSLEQMDLPSSYVAILKEIVAKRGGAIVVCGPMGSGKSSLVTALIATIDRIARSVHSLEDPVEFEQEGVCKTTVEPNKEIKVGEGRYRDYAFYAKETLRHDVDVSVLGEVRDHAAAKEFCRKAETGGLAITTLHTNSALGVPQTFTEHLGIPAAVVAAPGLMLMFVHQKLVRKLCQCALPLNGAQSVYEECGLTLEFASKQQALTTLLKEGASHSKVRNPKGCDCCKGKGEKGRLVVMEIIVIDDADRQFIASNKPLDWKEYLNTLNWPDIRVHTLSRIKNGQVDIASASEQVDGLLPKDAKTIYRSMRGELAQ</sequence>
<dbReference type="Gene3D" id="3.30.450.90">
    <property type="match status" value="1"/>
</dbReference>
<evidence type="ECO:0000313" key="6">
    <source>
        <dbReference type="Proteomes" id="UP000887104"/>
    </source>
</evidence>
<comment type="caution">
    <text evidence="5">The sequence shown here is derived from an EMBL/GenBank/DDBJ whole genome shotgun (WGS) entry which is preliminary data.</text>
</comment>
<dbReference type="PANTHER" id="PTHR30258:SF2">
    <property type="entry name" value="COMG OPERON PROTEIN 1"/>
    <property type="match status" value="1"/>
</dbReference>
<dbReference type="SUPFAM" id="SSF52540">
    <property type="entry name" value="P-loop containing nucleoside triphosphate hydrolases"/>
    <property type="match status" value="1"/>
</dbReference>
<dbReference type="GO" id="GO:0004527">
    <property type="term" value="F:exonuclease activity"/>
    <property type="evidence" value="ECO:0007669"/>
    <property type="project" value="UniProtKB-KW"/>
</dbReference>
<dbReference type="InterPro" id="IPR027417">
    <property type="entry name" value="P-loop_NTPase"/>
</dbReference>
<keyword evidence="6" id="KW-1185">Reference proteome</keyword>
<dbReference type="InterPro" id="IPR001482">
    <property type="entry name" value="T2SS/T4SS_dom"/>
</dbReference>
<protein>
    <submittedName>
        <fullName evidence="5">Exonuclease SbcC</fullName>
    </submittedName>
</protein>
<comment type="similarity">
    <text evidence="1">Belongs to the GSP E family.</text>
</comment>
<keyword evidence="5" id="KW-0269">Exonuclease</keyword>
<proteinExistence type="inferred from homology"/>
<dbReference type="Gene3D" id="3.40.50.300">
    <property type="entry name" value="P-loop containing nucleotide triphosphate hydrolases"/>
    <property type="match status" value="1"/>
</dbReference>
<evidence type="ECO:0000256" key="1">
    <source>
        <dbReference type="ARBA" id="ARBA00006611"/>
    </source>
</evidence>
<reference evidence="5" key="1">
    <citation type="submission" date="2021-05" db="EMBL/GenBank/DDBJ databases">
        <title>Molecular characterization for Shewanella algae harboring chromosomal blaOXA-55-like strains isolated from clinical and environment sample.</title>
        <authorList>
            <person name="Ohama Y."/>
            <person name="Aoki K."/>
            <person name="Harada S."/>
            <person name="Moriya K."/>
            <person name="Ishii Y."/>
            <person name="Tateda K."/>
        </authorList>
    </citation>
    <scope>NUCLEOTIDE SEQUENCE</scope>
    <source>
        <strain evidence="5">JCM 11563</strain>
    </source>
</reference>
<dbReference type="RefSeq" id="WP_220780142.1">
    <property type="nucleotide sequence ID" value="NZ_BPEY01000012.1"/>
</dbReference>
<dbReference type="Proteomes" id="UP000887104">
    <property type="component" value="Unassembled WGS sequence"/>
</dbReference>
<dbReference type="Pfam" id="PF00437">
    <property type="entry name" value="T2SSE"/>
    <property type="match status" value="1"/>
</dbReference>
<name>A0ABQ4P5W4_9GAMM</name>
<organism evidence="5 6">
    <name type="scientific">Shewanella sairae</name>
    <dbReference type="NCBI Taxonomy" id="190310"/>
    <lineage>
        <taxon>Bacteria</taxon>
        <taxon>Pseudomonadati</taxon>
        <taxon>Pseudomonadota</taxon>
        <taxon>Gammaproteobacteria</taxon>
        <taxon>Alteromonadales</taxon>
        <taxon>Shewanellaceae</taxon>
        <taxon>Shewanella</taxon>
    </lineage>
</organism>